<evidence type="ECO:0000313" key="2">
    <source>
        <dbReference type="Proteomes" id="UP000028194"/>
    </source>
</evidence>
<dbReference type="KEGG" id="nev:NTE_00868"/>
<dbReference type="HOGENOM" id="CLU_200904_0_0_2"/>
<sequence length="68" mass="7935">MLLLFDAICMICMKSEMCRYAHICKLYDDNSATCHSDEEASGYCGAYDDFDNYKPVFMPKLEKKLFTR</sequence>
<dbReference type="EMBL" id="CP007174">
    <property type="protein sequence ID" value="AIF82944.1"/>
    <property type="molecule type" value="Genomic_DNA"/>
</dbReference>
<protein>
    <submittedName>
        <fullName evidence="1">Uncharacterized protein</fullName>
    </submittedName>
</protein>
<proteinExistence type="predicted"/>
<dbReference type="AlphaFoldDB" id="A0A075MUD0"/>
<evidence type="ECO:0000313" key="1">
    <source>
        <dbReference type="EMBL" id="AIF82944.1"/>
    </source>
</evidence>
<keyword evidence="2" id="KW-1185">Reference proteome</keyword>
<dbReference type="STRING" id="1459636.NTE_00868"/>
<organism evidence="1 2">
    <name type="scientific">Candidatus Nitrososphaera evergladensis SR1</name>
    <dbReference type="NCBI Taxonomy" id="1459636"/>
    <lineage>
        <taxon>Archaea</taxon>
        <taxon>Nitrososphaerota</taxon>
        <taxon>Nitrososphaeria</taxon>
        <taxon>Nitrososphaerales</taxon>
        <taxon>Nitrososphaeraceae</taxon>
        <taxon>Nitrososphaera</taxon>
    </lineage>
</organism>
<gene>
    <name evidence="1" type="ORF">NTE_00868</name>
</gene>
<name>A0A075MUD0_9ARCH</name>
<dbReference type="Proteomes" id="UP000028194">
    <property type="component" value="Chromosome"/>
</dbReference>
<accession>A0A075MUD0</accession>
<reference evidence="1 2" key="1">
    <citation type="journal article" date="2014" name="PLoS ONE">
        <title>Genome Sequence of Candidatus Nitrososphaera evergladensis from Group I.1b Enriched from Everglades Soil Reveals Novel Genomic Features of the Ammonia-Oxidizing Archaea.</title>
        <authorList>
            <person name="Zhalnina K.V."/>
            <person name="Dias R."/>
            <person name="Leonard M.T."/>
            <person name="Dorr de Quadros P."/>
            <person name="Camargo F.A."/>
            <person name="Drew J.C."/>
            <person name="Farmerie W.G."/>
            <person name="Daroub S.H."/>
            <person name="Triplett E.W."/>
        </authorList>
    </citation>
    <scope>NUCLEOTIDE SEQUENCE [LARGE SCALE GENOMIC DNA]</scope>
    <source>
        <strain evidence="1 2">SR1</strain>
    </source>
</reference>